<dbReference type="Gene3D" id="1.10.10.10">
    <property type="entry name" value="Winged helix-like DNA-binding domain superfamily/Winged helix DNA-binding domain"/>
    <property type="match status" value="1"/>
</dbReference>
<dbReference type="Gene3D" id="3.30.230.130">
    <property type="entry name" value="Cullin, Chain C, Domain 2"/>
    <property type="match status" value="1"/>
</dbReference>
<dbReference type="Pfam" id="PF26557">
    <property type="entry name" value="Cullin_AB"/>
    <property type="match status" value="1"/>
</dbReference>
<organism evidence="5 6">
    <name type="scientific">Plasmodiophora brassicae</name>
    <name type="common">Clubroot disease agent</name>
    <dbReference type="NCBI Taxonomy" id="37360"/>
    <lineage>
        <taxon>Eukaryota</taxon>
        <taxon>Sar</taxon>
        <taxon>Rhizaria</taxon>
        <taxon>Endomyxa</taxon>
        <taxon>Phytomyxea</taxon>
        <taxon>Plasmodiophorida</taxon>
        <taxon>Plasmodiophoridae</taxon>
        <taxon>Plasmodiophora</taxon>
    </lineage>
</organism>
<dbReference type="GO" id="GO:0031625">
    <property type="term" value="F:ubiquitin protein ligase binding"/>
    <property type="evidence" value="ECO:0007669"/>
    <property type="project" value="InterPro"/>
</dbReference>
<evidence type="ECO:0000256" key="3">
    <source>
        <dbReference type="RuleBase" id="RU003829"/>
    </source>
</evidence>
<evidence type="ECO:0000256" key="1">
    <source>
        <dbReference type="ARBA" id="ARBA00006019"/>
    </source>
</evidence>
<gene>
    <name evidence="5" type="ORF">PLBR_LOCUS3346</name>
</gene>
<dbReference type="InterPro" id="IPR016159">
    <property type="entry name" value="Cullin_repeat-like_dom_sf"/>
</dbReference>
<dbReference type="InterPro" id="IPR019559">
    <property type="entry name" value="Cullin_neddylation_domain"/>
</dbReference>
<dbReference type="InterPro" id="IPR045093">
    <property type="entry name" value="Cullin"/>
</dbReference>
<dbReference type="InterPro" id="IPR059120">
    <property type="entry name" value="Cullin-like_AB"/>
</dbReference>
<evidence type="ECO:0000313" key="6">
    <source>
        <dbReference type="Proteomes" id="UP000290189"/>
    </source>
</evidence>
<keyword evidence="5" id="KW-0496">Mitochondrion</keyword>
<geneLocation type="mitochondrion" evidence="5"/>
<dbReference type="PROSITE" id="PS50069">
    <property type="entry name" value="CULLIN_2"/>
    <property type="match status" value="1"/>
</dbReference>
<comment type="similarity">
    <text evidence="1 2 3">Belongs to the cullin family.</text>
</comment>
<dbReference type="PANTHER" id="PTHR11932">
    <property type="entry name" value="CULLIN"/>
    <property type="match status" value="1"/>
</dbReference>
<dbReference type="Proteomes" id="UP000290189">
    <property type="component" value="Unassembled WGS sequence"/>
</dbReference>
<dbReference type="GO" id="GO:0006511">
    <property type="term" value="P:ubiquitin-dependent protein catabolic process"/>
    <property type="evidence" value="ECO:0007669"/>
    <property type="project" value="InterPro"/>
</dbReference>
<name>A0A3P3Y7J2_PLABS</name>
<dbReference type="EMBL" id="OVEO01000005">
    <property type="protein sequence ID" value="SPQ96131.1"/>
    <property type="molecule type" value="Genomic_DNA"/>
</dbReference>
<protein>
    <recommendedName>
        <fullName evidence="4">Cullin family profile domain-containing protein</fullName>
    </recommendedName>
</protein>
<sequence>MALEIVRPVVGVDAGWDSVVARFNAFARRLAGGDVGRDLEIVPQYTLVHDICLQGSAYAASLYDRVEPLMSNWIRNDLVPRCRWGPILHAYVRMYREFALASKYMTAVFRYLDQHHVLREKLAPVTAVCLACFREHVHNALSGSVISAILEQLAEFRANAPVSFSVLSDAVHVFMSVADNGSVYYDDLEPVLLRSASSFYDSEFVNRLLSSGNASSYLHAVAAILSKELDNAKLWLPDDSVDRLRGLLHERLLAQTFSSLLGGSGFSQMLLEGNTRDIALVYDLYANDAACVEELATKYMDYVVAKGKQLDQRSEIVAKLIDLQSIELRRTVQTCFQNSIRFHRALHDAMETLLSMIPNGTLLVAQHLDAVLSRVTMTSEDEISAIVSIVSCLRLEKDFFAMHPARASEIGWSSANFEEEPLRTRLGSAEVTARVITTGSWPRYSQEDDILPCRPILPALSALEGIYAQVTSGRRLRWVHSLGGAVLVGNCLRARPEISVSTPQAAILLQLNSADSIQIGSLPASTGASANLIKRALRLMCTGKLNILSKDPVQGYSVTDRIRVNTKFQAQSRRISIALAAETSGASPEADAETKKVVAEDRRHVVEAFIVRLLKRVKSMSMAELLSALATDAPVNCRPDPSTVPAIVDDLVSREYLHRDGANPSLLHYNAY</sequence>
<dbReference type="SMART" id="SM00884">
    <property type="entry name" value="Cullin_Nedd8"/>
    <property type="match status" value="1"/>
</dbReference>
<proteinExistence type="inferred from homology"/>
<dbReference type="InterPro" id="IPR001373">
    <property type="entry name" value="Cullin_N"/>
</dbReference>
<evidence type="ECO:0000259" key="4">
    <source>
        <dbReference type="PROSITE" id="PS50069"/>
    </source>
</evidence>
<dbReference type="Pfam" id="PF10557">
    <property type="entry name" value="Cullin_Nedd8"/>
    <property type="match status" value="1"/>
</dbReference>
<dbReference type="InterPro" id="IPR036317">
    <property type="entry name" value="Cullin_homology_sf"/>
</dbReference>
<dbReference type="SUPFAM" id="SSF74788">
    <property type="entry name" value="Cullin repeat-like"/>
    <property type="match status" value="1"/>
</dbReference>
<dbReference type="Gene3D" id="1.20.1310.10">
    <property type="entry name" value="Cullin Repeats"/>
    <property type="match status" value="3"/>
</dbReference>
<dbReference type="InterPro" id="IPR036390">
    <property type="entry name" value="WH_DNA-bd_sf"/>
</dbReference>
<dbReference type="InterPro" id="IPR016158">
    <property type="entry name" value="Cullin_homology"/>
</dbReference>
<dbReference type="SMART" id="SM00182">
    <property type="entry name" value="CULLIN"/>
    <property type="match status" value="1"/>
</dbReference>
<dbReference type="SUPFAM" id="SSF46785">
    <property type="entry name" value="Winged helix' DNA-binding domain"/>
    <property type="match status" value="1"/>
</dbReference>
<feature type="domain" description="Cullin family profile" evidence="4">
    <location>
        <begin position="291"/>
        <end position="541"/>
    </location>
</feature>
<evidence type="ECO:0000256" key="2">
    <source>
        <dbReference type="PROSITE-ProRule" id="PRU00330"/>
    </source>
</evidence>
<dbReference type="InterPro" id="IPR036388">
    <property type="entry name" value="WH-like_DNA-bd_sf"/>
</dbReference>
<dbReference type="AlphaFoldDB" id="A0A3P3Y7J2"/>
<accession>A0A3P3Y7J2</accession>
<reference evidence="5 6" key="1">
    <citation type="submission" date="2018-03" db="EMBL/GenBank/DDBJ databases">
        <authorList>
            <person name="Fogelqvist J."/>
        </authorList>
    </citation>
    <scope>NUCLEOTIDE SEQUENCE [LARGE SCALE GENOMIC DNA]</scope>
</reference>
<evidence type="ECO:0000313" key="5">
    <source>
        <dbReference type="EMBL" id="SPQ96131.1"/>
    </source>
</evidence>
<dbReference type="SUPFAM" id="SSF75632">
    <property type="entry name" value="Cullin homology domain"/>
    <property type="match status" value="1"/>
</dbReference>
<dbReference type="Pfam" id="PF00888">
    <property type="entry name" value="Cullin"/>
    <property type="match status" value="1"/>
</dbReference>